<proteinExistence type="predicted"/>
<dbReference type="Gene3D" id="1.10.287.1060">
    <property type="entry name" value="ESAT-6-like"/>
    <property type="match status" value="1"/>
</dbReference>
<evidence type="ECO:0000259" key="1">
    <source>
        <dbReference type="Pfam" id="PF21725"/>
    </source>
</evidence>
<dbReference type="EMBL" id="JAMTCP010000025">
    <property type="protein sequence ID" value="MCP2260340.1"/>
    <property type="molecule type" value="Genomic_DNA"/>
</dbReference>
<protein>
    <recommendedName>
        <fullName evidence="1">Putative T7SS secretion signal domain-containing protein</fullName>
    </recommendedName>
</protein>
<dbReference type="SUPFAM" id="SSF140453">
    <property type="entry name" value="EsxAB dimer-like"/>
    <property type="match status" value="1"/>
</dbReference>
<dbReference type="Proteomes" id="UP001205311">
    <property type="component" value="Unassembled WGS sequence"/>
</dbReference>
<name>A0ABT1HXW7_STRSD</name>
<dbReference type="RefSeq" id="WP_253671192.1">
    <property type="nucleotide sequence ID" value="NZ_JAMTCP010000025.1"/>
</dbReference>
<evidence type="ECO:0000313" key="2">
    <source>
        <dbReference type="EMBL" id="MCP2260340.1"/>
    </source>
</evidence>
<sequence>MYGDPDKIDELARSLRAQAARAAEQASRVRDAVAAVHWEGQAAAAFRQRMAQRVKACETAQADLLAAAKAVEEHADEVRTLLAEINRLQEAVTGWVNSAIDTATGLARKAVDAVGKVVGAVEDHLPWKGWDFDPTKLPAPGHKDWLELGRRISEKGVAL</sequence>
<gene>
    <name evidence="2" type="ORF">LX15_004053</name>
</gene>
<organism evidence="2 3">
    <name type="scientific">Streptoalloteichus tenebrarius (strain ATCC 17920 / DSM 40477 / JCM 4838 / CBS 697.72 / NBRC 16177 / NCIMB 11028 / NRRL B-12390 / A12253. 1 / ISP 5477)</name>
    <name type="common">Streptomyces tenebrarius</name>
    <dbReference type="NCBI Taxonomy" id="1933"/>
    <lineage>
        <taxon>Bacteria</taxon>
        <taxon>Bacillati</taxon>
        <taxon>Actinomycetota</taxon>
        <taxon>Actinomycetes</taxon>
        <taxon>Pseudonocardiales</taxon>
        <taxon>Pseudonocardiaceae</taxon>
        <taxon>Streptoalloteichus</taxon>
    </lineage>
</organism>
<reference evidence="2 3" key="1">
    <citation type="submission" date="2022-06" db="EMBL/GenBank/DDBJ databases">
        <title>Genomic Encyclopedia of Archaeal and Bacterial Type Strains, Phase II (KMG-II): from individual species to whole genera.</title>
        <authorList>
            <person name="Goeker M."/>
        </authorList>
    </citation>
    <scope>NUCLEOTIDE SEQUENCE [LARGE SCALE GENOMIC DNA]</scope>
    <source>
        <strain evidence="2 3">DSM 40477</strain>
    </source>
</reference>
<dbReference type="Pfam" id="PF21725">
    <property type="entry name" value="T7SS_signal"/>
    <property type="match status" value="1"/>
</dbReference>
<dbReference type="InterPro" id="IPR049082">
    <property type="entry name" value="T7SS_signal"/>
</dbReference>
<accession>A0ABT1HXW7</accession>
<evidence type="ECO:0000313" key="3">
    <source>
        <dbReference type="Proteomes" id="UP001205311"/>
    </source>
</evidence>
<feature type="domain" description="Putative T7SS secretion signal" evidence="1">
    <location>
        <begin position="2"/>
        <end position="142"/>
    </location>
</feature>
<dbReference type="InterPro" id="IPR036689">
    <property type="entry name" value="ESAT-6-like_sf"/>
</dbReference>
<keyword evidence="3" id="KW-1185">Reference proteome</keyword>
<comment type="caution">
    <text evidence="2">The sequence shown here is derived from an EMBL/GenBank/DDBJ whole genome shotgun (WGS) entry which is preliminary data.</text>
</comment>